<evidence type="ECO:0000313" key="1">
    <source>
        <dbReference type="EMBL" id="KAL0944963.1"/>
    </source>
</evidence>
<dbReference type="EMBL" id="VUJX02000001">
    <property type="protein sequence ID" value="KAL0944963.1"/>
    <property type="molecule type" value="Genomic_DNA"/>
</dbReference>
<organism evidence="1 2">
    <name type="scientific">Colletotrichum truncatum</name>
    <name type="common">Anthracnose fungus</name>
    <name type="synonym">Colletotrichum capsici</name>
    <dbReference type="NCBI Taxonomy" id="5467"/>
    <lineage>
        <taxon>Eukaryota</taxon>
        <taxon>Fungi</taxon>
        <taxon>Dikarya</taxon>
        <taxon>Ascomycota</taxon>
        <taxon>Pezizomycotina</taxon>
        <taxon>Sordariomycetes</taxon>
        <taxon>Hypocreomycetidae</taxon>
        <taxon>Glomerellales</taxon>
        <taxon>Glomerellaceae</taxon>
        <taxon>Colletotrichum</taxon>
        <taxon>Colletotrichum truncatum species complex</taxon>
    </lineage>
</organism>
<gene>
    <name evidence="1" type="ORF">CTRU02_202850</name>
</gene>
<evidence type="ECO:0000313" key="2">
    <source>
        <dbReference type="Proteomes" id="UP000805649"/>
    </source>
</evidence>
<sequence length="156" mass="16522">MLTLQVLLVALTSSNFVLQVFANDPAFCNNVAVCTPCNCNASGRCTGFCHHDSGSTGPKHCDLQAQGCRCPPGTMAATGGSYFERRGGCMSVGGRGGGRVGTIPQGACAQYNSYYSCVYTAPYYCRWISNTCVDIRGRPHQATEEEDTKNGPTGKA</sequence>
<accession>A0ACC3ZLG8</accession>
<proteinExistence type="predicted"/>
<reference evidence="1 2" key="1">
    <citation type="journal article" date="2020" name="Phytopathology">
        <title>Genome Sequence Resources of Colletotrichum truncatum, C. plurivorum, C. musicola, and C. sojae: Four Species Pathogenic to Soybean (Glycine max).</title>
        <authorList>
            <person name="Rogerio F."/>
            <person name="Boufleur T.R."/>
            <person name="Ciampi-Guillardi M."/>
            <person name="Sukno S.A."/>
            <person name="Thon M.R."/>
            <person name="Massola Junior N.S."/>
            <person name="Baroncelli R."/>
        </authorList>
    </citation>
    <scope>NUCLEOTIDE SEQUENCE [LARGE SCALE GENOMIC DNA]</scope>
    <source>
        <strain evidence="1 2">CMES1059</strain>
    </source>
</reference>
<keyword evidence="2" id="KW-1185">Reference proteome</keyword>
<comment type="caution">
    <text evidence="1">The sequence shown here is derived from an EMBL/GenBank/DDBJ whole genome shotgun (WGS) entry which is preliminary data.</text>
</comment>
<name>A0ACC3ZLG8_COLTU</name>
<protein>
    <submittedName>
        <fullName evidence="1">Uncharacterized protein</fullName>
    </submittedName>
</protein>
<dbReference type="Proteomes" id="UP000805649">
    <property type="component" value="Unassembled WGS sequence"/>
</dbReference>